<dbReference type="EMBL" id="JYLA01000001">
    <property type="protein sequence ID" value="KMM86808.1"/>
    <property type="molecule type" value="Genomic_DNA"/>
</dbReference>
<dbReference type="Pfam" id="PF01553">
    <property type="entry name" value="Acyltransferase"/>
    <property type="match status" value="1"/>
</dbReference>
<sequence length="388" mass="43775">MMGEFDTIRPYDDAEVPAVLARLLSDKAFLDILTHFRFPRLAGAFGWLLKPLISHRLRKEFAGVTSVATLQDKVEVYVDRTIEHATDGVTYTGVEHLKSGSAYLFLANHRDIVMDPAFVNYAVYHAGLPTPRIAIGDNLLQKPFVSDLMRLNKSFIVHRSITGRREKLAAYQLLSAYINHSIRNDCQSIWIAQAEGRAKDGDDRTDSAILKMFHMSRKNEPFSEVIQSLNLTPVSISYEYDPCDQAKARELYIRATTGTYSKTPGEDDTSIANGITGYKGRVHVNFATPITAPFEDSKLLATEMDRHILSGYRLFPAHYLAYAQWAEADPQLQVPAAAQVFPAEELAKAQQEWQRRLDACPVEHRPYLVLQYATPVRNQYRVKAGLPL</sequence>
<dbReference type="STRING" id="47884.SAMN04490203_0903"/>
<gene>
    <name evidence="2" type="ORF">TU78_02110</name>
</gene>
<evidence type="ECO:0000313" key="2">
    <source>
        <dbReference type="EMBL" id="KMM86808.1"/>
    </source>
</evidence>
<dbReference type="GO" id="GO:0016746">
    <property type="term" value="F:acyltransferase activity"/>
    <property type="evidence" value="ECO:0007669"/>
    <property type="project" value="UniProtKB-KW"/>
</dbReference>
<dbReference type="OrthoDB" id="1078132at2"/>
<name>A0A0J6GWZ2_PSETA</name>
<dbReference type="SUPFAM" id="SSF69593">
    <property type="entry name" value="Glycerol-3-phosphate (1)-acyltransferase"/>
    <property type="match status" value="1"/>
</dbReference>
<dbReference type="PANTHER" id="PTHR30068:SF3">
    <property type="entry name" value="PHOSPHOLIPID_GLYCEROL ACYLTRANSFERASE DOMAIN-CONTAINING PROTEIN"/>
    <property type="match status" value="1"/>
</dbReference>
<proteinExistence type="predicted"/>
<dbReference type="GO" id="GO:0042840">
    <property type="term" value="P:D-glucuronate catabolic process"/>
    <property type="evidence" value="ECO:0007669"/>
    <property type="project" value="TreeGrafter"/>
</dbReference>
<dbReference type="PANTHER" id="PTHR30068">
    <property type="entry name" value="URONATE ISOMERASE"/>
    <property type="match status" value="1"/>
</dbReference>
<reference evidence="2 3" key="1">
    <citation type="submission" date="2015-02" db="EMBL/GenBank/DDBJ databases">
        <title>Pseudomonas helleri sp. nov. and Pseudomonas weihenstephanensis sp. nov., isolated from raw cows milk.</title>
        <authorList>
            <person name="von Neubeck M."/>
            <person name="Huptas C."/>
            <person name="Wenning M."/>
            <person name="Scherer S."/>
        </authorList>
    </citation>
    <scope>NUCLEOTIDE SEQUENCE [LARGE SCALE GENOMIC DNA]</scope>
    <source>
        <strain evidence="2 3">DSM 21104</strain>
    </source>
</reference>
<dbReference type="AlphaFoldDB" id="A0A0J6GWZ2"/>
<dbReference type="GO" id="GO:0019698">
    <property type="term" value="P:D-galacturonate catabolic process"/>
    <property type="evidence" value="ECO:0007669"/>
    <property type="project" value="TreeGrafter"/>
</dbReference>
<dbReference type="Proteomes" id="UP000036395">
    <property type="component" value="Unassembled WGS sequence"/>
</dbReference>
<keyword evidence="2" id="KW-0808">Transferase</keyword>
<dbReference type="PATRIC" id="fig|47884.3.peg.819"/>
<evidence type="ECO:0000313" key="3">
    <source>
        <dbReference type="Proteomes" id="UP000036395"/>
    </source>
</evidence>
<protein>
    <submittedName>
        <fullName evidence="2">Glycerol acyltransferase</fullName>
    </submittedName>
</protein>
<organism evidence="2 3">
    <name type="scientific">Pseudomonas taetrolens</name>
    <dbReference type="NCBI Taxonomy" id="47884"/>
    <lineage>
        <taxon>Bacteria</taxon>
        <taxon>Pseudomonadati</taxon>
        <taxon>Pseudomonadota</taxon>
        <taxon>Gammaproteobacteria</taxon>
        <taxon>Pseudomonadales</taxon>
        <taxon>Pseudomonadaceae</taxon>
        <taxon>Pseudomonas</taxon>
    </lineage>
</organism>
<dbReference type="InterPro" id="IPR002123">
    <property type="entry name" value="Plipid/glycerol_acylTrfase"/>
</dbReference>
<keyword evidence="2" id="KW-0012">Acyltransferase</keyword>
<evidence type="ECO:0000259" key="1">
    <source>
        <dbReference type="Pfam" id="PF01553"/>
    </source>
</evidence>
<accession>A0A0J6GWZ2</accession>
<comment type="caution">
    <text evidence="2">The sequence shown here is derived from an EMBL/GenBank/DDBJ whole genome shotgun (WGS) entry which is preliminary data.</text>
</comment>
<feature type="domain" description="Phospholipid/glycerol acyltransferase" evidence="1">
    <location>
        <begin position="89"/>
        <end position="192"/>
    </location>
</feature>